<keyword evidence="1" id="KW-0732">Signal</keyword>
<dbReference type="Pfam" id="PF17116">
    <property type="entry name" value="T9SS_plug_1st"/>
    <property type="match status" value="1"/>
</dbReference>
<organism evidence="3 4">
    <name type="scientific">Flavobacterium kingsejongi</name>
    <dbReference type="NCBI Taxonomy" id="1678728"/>
    <lineage>
        <taxon>Bacteria</taxon>
        <taxon>Pseudomonadati</taxon>
        <taxon>Bacteroidota</taxon>
        <taxon>Flavobacteriia</taxon>
        <taxon>Flavobacteriales</taxon>
        <taxon>Flavobacteriaceae</taxon>
        <taxon>Flavobacterium</taxon>
    </lineage>
</organism>
<sequence>MINNYRIPLVFLFVLFIHQISQAQAETETPPPYNIKTISFVQNNQNIIPLIQLGDSFQLQFDDLFGNEANYYYVIQHCDYDWKPSQLSKGEYLQGFDNQRIRTYENSFNTLQLYSHYTLSIPNPQTQGLIVTGNYVIKILNEDQTVVFSRKFIVFQDEVSVPVQVKRSRTIENINEMQNLDFAVKSQTLQFQTPLTNVKVLLMKNGQISTGITNIRPQYTIGNDLIYKYNTETQFFGGNEYLYVETKDIRSPNSTVSYVTAGEIYVSNLYTNEARANKPYTYFPDIDGNFLVNLTNVTANVNLEADYTWVAFSLSAPAYFGKKDIYVSGMFNNYSLTPEFKMDYNADKALYEKSILIKQGFTNFCYTIADKNGRIDEKNAVDGNFYQTENNYFVVVYYRANNERYDRVIGKGVASSVDIIN</sequence>
<dbReference type="KEGG" id="fki:FK004_01345"/>
<evidence type="ECO:0000259" key="2">
    <source>
        <dbReference type="Pfam" id="PF17116"/>
    </source>
</evidence>
<dbReference type="Proteomes" id="UP000244677">
    <property type="component" value="Chromosome"/>
</dbReference>
<evidence type="ECO:0000313" key="4">
    <source>
        <dbReference type="Proteomes" id="UP000244677"/>
    </source>
</evidence>
<evidence type="ECO:0000256" key="1">
    <source>
        <dbReference type="SAM" id="SignalP"/>
    </source>
</evidence>
<feature type="chain" id="PRO_5015416010" evidence="1">
    <location>
        <begin position="24"/>
        <end position="421"/>
    </location>
</feature>
<keyword evidence="4" id="KW-1185">Reference proteome</keyword>
<dbReference type="OrthoDB" id="1522602at2"/>
<accession>A0A2S1LJT3</accession>
<feature type="signal peptide" evidence="1">
    <location>
        <begin position="1"/>
        <end position="23"/>
    </location>
</feature>
<name>A0A2S1LJT3_9FLAO</name>
<evidence type="ECO:0000313" key="3">
    <source>
        <dbReference type="EMBL" id="AWG23959.1"/>
    </source>
</evidence>
<gene>
    <name evidence="3" type="ORF">FK004_01345</name>
</gene>
<dbReference type="EMBL" id="CP020919">
    <property type="protein sequence ID" value="AWG23959.1"/>
    <property type="molecule type" value="Genomic_DNA"/>
</dbReference>
<reference evidence="3 4" key="1">
    <citation type="submission" date="2017-04" db="EMBL/GenBank/DDBJ databases">
        <title>Complete genome sequence of Flavobacterium kingsejong AJ004.</title>
        <authorList>
            <person name="Lee P.C."/>
        </authorList>
    </citation>
    <scope>NUCLEOTIDE SEQUENCE [LARGE SCALE GENOMIC DNA]</scope>
    <source>
        <strain evidence="3 4">AJ004</strain>
    </source>
</reference>
<dbReference type="AlphaFoldDB" id="A0A2S1LJT3"/>
<protein>
    <submittedName>
        <fullName evidence="3">DUF5103 domain-containing protein</fullName>
    </submittedName>
</protein>
<feature type="domain" description="Type 9 secretion system plug protein N-terminal" evidence="2">
    <location>
        <begin position="35"/>
        <end position="156"/>
    </location>
</feature>
<dbReference type="InterPro" id="IPR031345">
    <property type="entry name" value="T9SS_Plug_N"/>
</dbReference>
<dbReference type="RefSeq" id="WP_108735622.1">
    <property type="nucleotide sequence ID" value="NZ_CP020919.1"/>
</dbReference>
<proteinExistence type="predicted"/>